<comment type="caution">
    <text evidence="3">The sequence shown here is derived from an EMBL/GenBank/DDBJ whole genome shotgun (WGS) entry which is preliminary data.</text>
</comment>
<sequence>MWRIDRRFEILNRMWVCPKNEKSLKKLIESAIVLFEERLLEESRISGIEIMRILQGKSRIWELLKRVYNRRYNDIIKSKEDVIADERKKGINKKDKGNKRRTLDSTNNNIEKKNKNSKTEEKIKKFKQDT</sequence>
<dbReference type="EMBL" id="LLXJ01000779">
    <property type="protein sequence ID" value="PKC06244.1"/>
    <property type="molecule type" value="Genomic_DNA"/>
</dbReference>
<dbReference type="EMBL" id="LLXH01001537">
    <property type="protein sequence ID" value="PKC58466.1"/>
    <property type="molecule type" value="Genomic_DNA"/>
</dbReference>
<evidence type="ECO:0000313" key="2">
    <source>
        <dbReference type="EMBL" id="PKC06244.1"/>
    </source>
</evidence>
<dbReference type="VEuPathDB" id="FungiDB:RhiirA1_470917"/>
<dbReference type="AlphaFoldDB" id="A0A2I1EZG7"/>
<reference evidence="2 5" key="2">
    <citation type="submission" date="2017-09" db="EMBL/GenBank/DDBJ databases">
        <title>Extensive intraspecific genome diversity in a model arbuscular mycorrhizal fungus.</title>
        <authorList>
            <person name="Chen E.C."/>
            <person name="Morin E."/>
            <person name="Beaudet D."/>
            <person name="Noel J."/>
            <person name="Ndikumana S."/>
            <person name="Charron P."/>
            <person name="St-Onge C."/>
            <person name="Giorgi J."/>
            <person name="Grigoriev I.V."/>
            <person name="Roux C."/>
            <person name="Martin F.M."/>
            <person name="Corradi N."/>
        </authorList>
    </citation>
    <scope>NUCLEOTIDE SEQUENCE [LARGE SCALE GENOMIC DNA]</scope>
    <source>
        <strain evidence="2 5">A5</strain>
    </source>
</reference>
<dbReference type="Proteomes" id="UP000232722">
    <property type="component" value="Unassembled WGS sequence"/>
</dbReference>
<protein>
    <submittedName>
        <fullName evidence="3">Uncharacterized protein</fullName>
    </submittedName>
</protein>
<organism evidence="3 4">
    <name type="scientific">Rhizophagus irregularis</name>
    <dbReference type="NCBI Taxonomy" id="588596"/>
    <lineage>
        <taxon>Eukaryota</taxon>
        <taxon>Fungi</taxon>
        <taxon>Fungi incertae sedis</taxon>
        <taxon>Mucoromycota</taxon>
        <taxon>Glomeromycotina</taxon>
        <taxon>Glomeromycetes</taxon>
        <taxon>Glomerales</taxon>
        <taxon>Glomeraceae</taxon>
        <taxon>Rhizophagus</taxon>
    </lineage>
</organism>
<dbReference type="Proteomes" id="UP000232688">
    <property type="component" value="Unassembled WGS sequence"/>
</dbReference>
<evidence type="ECO:0000313" key="3">
    <source>
        <dbReference type="EMBL" id="PKC58466.1"/>
    </source>
</evidence>
<accession>A0A2I1EZG7</accession>
<name>A0A2I1EZG7_9GLOM</name>
<reference evidence="3 4" key="3">
    <citation type="submission" date="2017-10" db="EMBL/GenBank/DDBJ databases">
        <title>Extensive intraspecific genome diversity in a model arbuscular mycorrhizal fungus.</title>
        <authorList>
            <person name="Chen E.C.H."/>
            <person name="Morin E."/>
            <person name="Baudet D."/>
            <person name="Noel J."/>
            <person name="Ndikumana S."/>
            <person name="Charron P."/>
            <person name="St-Onge C."/>
            <person name="Giorgi J."/>
            <person name="Grigoriev I.V."/>
            <person name="Roux C."/>
            <person name="Martin F.M."/>
            <person name="Corradi N."/>
        </authorList>
    </citation>
    <scope>NUCLEOTIDE SEQUENCE [LARGE SCALE GENOMIC DNA]</scope>
    <source>
        <strain evidence="3 4">A1</strain>
    </source>
</reference>
<reference evidence="2 5" key="1">
    <citation type="submission" date="2016-04" db="EMBL/GenBank/DDBJ databases">
        <title>Genome analyses suggest a sexual origin of heterokaryosis in a supposedly ancient asexual fungus.</title>
        <authorList>
            <person name="Ropars J."/>
            <person name="Sedzielewska K."/>
            <person name="Noel J."/>
            <person name="Charron P."/>
            <person name="Farinelli L."/>
            <person name="Marton T."/>
            <person name="Kruger M."/>
            <person name="Pelin A."/>
            <person name="Brachmann A."/>
            <person name="Corradi N."/>
        </authorList>
    </citation>
    <scope>NUCLEOTIDE SEQUENCE [LARGE SCALE GENOMIC DNA]</scope>
    <source>
        <strain evidence="2 5">A5</strain>
    </source>
</reference>
<feature type="compositionally biased region" description="Basic and acidic residues" evidence="1">
    <location>
        <begin position="110"/>
        <end position="130"/>
    </location>
</feature>
<reference evidence="3 4" key="4">
    <citation type="submission" date="2017-10" db="EMBL/GenBank/DDBJ databases">
        <title>Genome analyses suggest a sexual origin of heterokaryosis in a supposedly ancient asexual fungus.</title>
        <authorList>
            <person name="Corradi N."/>
            <person name="Sedzielewska K."/>
            <person name="Noel J."/>
            <person name="Charron P."/>
            <person name="Farinelli L."/>
            <person name="Marton T."/>
            <person name="Kruger M."/>
            <person name="Pelin A."/>
            <person name="Brachmann A."/>
            <person name="Corradi N."/>
        </authorList>
    </citation>
    <scope>NUCLEOTIDE SEQUENCE [LARGE SCALE GENOMIC DNA]</scope>
    <source>
        <strain evidence="3 4">A1</strain>
    </source>
</reference>
<evidence type="ECO:0000313" key="4">
    <source>
        <dbReference type="Proteomes" id="UP000232688"/>
    </source>
</evidence>
<feature type="region of interest" description="Disordered" evidence="1">
    <location>
        <begin position="90"/>
        <end position="130"/>
    </location>
</feature>
<proteinExistence type="predicted"/>
<gene>
    <name evidence="3" type="ORF">RhiirA1_470917</name>
    <name evidence="2" type="ORF">RhiirA5_419844</name>
</gene>
<evidence type="ECO:0000256" key="1">
    <source>
        <dbReference type="SAM" id="MobiDB-lite"/>
    </source>
</evidence>
<evidence type="ECO:0000313" key="5">
    <source>
        <dbReference type="Proteomes" id="UP000232722"/>
    </source>
</evidence>